<proteinExistence type="predicted"/>
<keyword evidence="5" id="KW-0597">Phosphoprotein</keyword>
<keyword evidence="10" id="KW-0472">Membrane</keyword>
<evidence type="ECO:0000256" key="2">
    <source>
        <dbReference type="ARBA" id="ARBA00004651"/>
    </source>
</evidence>
<feature type="domain" description="Histidine kinase" evidence="11">
    <location>
        <begin position="227"/>
        <end position="434"/>
    </location>
</feature>
<name>A0A3A1WNS3_9HYPH</name>
<evidence type="ECO:0000313" key="12">
    <source>
        <dbReference type="EMBL" id="RIY02177.1"/>
    </source>
</evidence>
<evidence type="ECO:0000256" key="9">
    <source>
        <dbReference type="ARBA" id="ARBA00022840"/>
    </source>
</evidence>
<keyword evidence="10" id="KW-1133">Transmembrane helix</keyword>
<dbReference type="GO" id="GO:0005886">
    <property type="term" value="C:plasma membrane"/>
    <property type="evidence" value="ECO:0007669"/>
    <property type="project" value="UniProtKB-SubCell"/>
</dbReference>
<keyword evidence="9" id="KW-0067">ATP-binding</keyword>
<feature type="transmembrane region" description="Helical" evidence="10">
    <location>
        <begin position="170"/>
        <end position="191"/>
    </location>
</feature>
<evidence type="ECO:0000259" key="11">
    <source>
        <dbReference type="PROSITE" id="PS50109"/>
    </source>
</evidence>
<accession>A0A3A1WNS3</accession>
<dbReference type="Gene3D" id="1.10.287.130">
    <property type="match status" value="1"/>
</dbReference>
<dbReference type="SUPFAM" id="SSF55874">
    <property type="entry name" value="ATPase domain of HSP90 chaperone/DNA topoisomerase II/histidine kinase"/>
    <property type="match status" value="1"/>
</dbReference>
<evidence type="ECO:0000256" key="6">
    <source>
        <dbReference type="ARBA" id="ARBA00022679"/>
    </source>
</evidence>
<keyword evidence="6" id="KW-0808">Transferase</keyword>
<reference evidence="13" key="1">
    <citation type="submission" date="2018-09" db="EMBL/GenBank/DDBJ databases">
        <authorList>
            <person name="Tuo L."/>
        </authorList>
    </citation>
    <scope>NUCLEOTIDE SEQUENCE [LARGE SCALE GENOMIC DNA]</scope>
    <source>
        <strain evidence="13">M2BS4Y-1</strain>
    </source>
</reference>
<dbReference type="InterPro" id="IPR036097">
    <property type="entry name" value="HisK_dim/P_sf"/>
</dbReference>
<comment type="catalytic activity">
    <reaction evidence="1">
        <text>ATP + protein L-histidine = ADP + protein N-phospho-L-histidine.</text>
        <dbReference type="EC" id="2.7.13.3"/>
    </reaction>
</comment>
<dbReference type="PRINTS" id="PR00344">
    <property type="entry name" value="BCTRLSENSOR"/>
</dbReference>
<dbReference type="Proteomes" id="UP000265750">
    <property type="component" value="Unassembled WGS sequence"/>
</dbReference>
<dbReference type="PANTHER" id="PTHR44936:SF10">
    <property type="entry name" value="SENSOR PROTEIN RSTB"/>
    <property type="match status" value="1"/>
</dbReference>
<comment type="subcellular location">
    <subcellularLocation>
        <location evidence="2">Cell membrane</location>
        <topology evidence="2">Multi-pass membrane protein</topology>
    </subcellularLocation>
</comment>
<dbReference type="InterPro" id="IPR050980">
    <property type="entry name" value="2C_sensor_his_kinase"/>
</dbReference>
<dbReference type="OrthoDB" id="9785252at2"/>
<evidence type="ECO:0000256" key="10">
    <source>
        <dbReference type="SAM" id="Phobius"/>
    </source>
</evidence>
<organism evidence="12 13">
    <name type="scientific">Aureimonas flava</name>
    <dbReference type="NCBI Taxonomy" id="2320271"/>
    <lineage>
        <taxon>Bacteria</taxon>
        <taxon>Pseudomonadati</taxon>
        <taxon>Pseudomonadota</taxon>
        <taxon>Alphaproteobacteria</taxon>
        <taxon>Hyphomicrobiales</taxon>
        <taxon>Aurantimonadaceae</taxon>
        <taxon>Aureimonas</taxon>
    </lineage>
</organism>
<evidence type="ECO:0000256" key="3">
    <source>
        <dbReference type="ARBA" id="ARBA00012438"/>
    </source>
</evidence>
<keyword evidence="8 12" id="KW-0418">Kinase</keyword>
<dbReference type="CDD" id="cd00082">
    <property type="entry name" value="HisKA"/>
    <property type="match status" value="1"/>
</dbReference>
<protein>
    <recommendedName>
        <fullName evidence="3">histidine kinase</fullName>
        <ecNumber evidence="3">2.7.13.3</ecNumber>
    </recommendedName>
</protein>
<dbReference type="SMART" id="SM00387">
    <property type="entry name" value="HATPase_c"/>
    <property type="match status" value="1"/>
</dbReference>
<sequence length="442" mass="47974">MQPRTRLARMRARLAHGVPPEDPAGRKNFLLLIQLRWLAAAGQVASIAIVSLFLGITLPVVPMVGVILALVLLNIASHLRLRLRFGVSNLELFAALLFDVAGLTAQLYLSGGATNPFTSLYLLQVTLGAVLLKPWSSVALVLLTVMCFAELTTAYRPLAFVEQEGLGLMSLHIVGMLVCFALNAALLVVFVTRISHNIRERDTRLADLRQQAAEEDHIVRMGLLASGAAHELGTPLSTLSIILGDWRRMPALTANPELTDEIEAMEAEVRRCKSIVTHILMSAGEARGLEAGMTTMHRFLDGLAADWHATRPGAGLRYENSFDRDMPIVSESTLRQVVFNVLDNAYEVSPDRLLLHAARVGDKLRLRIEDRGPGFDPAILGALGRPYQSTKGRLGGGLGLFLVFNVVRKLGGNVRAENLPGGGAAVELTLPLDALSIEEEGR</sequence>
<dbReference type="AlphaFoldDB" id="A0A3A1WNS3"/>
<dbReference type="Gene3D" id="3.30.565.10">
    <property type="entry name" value="Histidine kinase-like ATPase, C-terminal domain"/>
    <property type="match status" value="1"/>
</dbReference>
<feature type="transmembrane region" description="Helical" evidence="10">
    <location>
        <begin position="89"/>
        <end position="109"/>
    </location>
</feature>
<dbReference type="InterPro" id="IPR036890">
    <property type="entry name" value="HATPase_C_sf"/>
</dbReference>
<dbReference type="InterPro" id="IPR004358">
    <property type="entry name" value="Sig_transdc_His_kin-like_C"/>
</dbReference>
<evidence type="ECO:0000256" key="1">
    <source>
        <dbReference type="ARBA" id="ARBA00000085"/>
    </source>
</evidence>
<dbReference type="SUPFAM" id="SSF47384">
    <property type="entry name" value="Homodimeric domain of signal transducing histidine kinase"/>
    <property type="match status" value="1"/>
</dbReference>
<dbReference type="PANTHER" id="PTHR44936">
    <property type="entry name" value="SENSOR PROTEIN CREC"/>
    <property type="match status" value="1"/>
</dbReference>
<evidence type="ECO:0000256" key="7">
    <source>
        <dbReference type="ARBA" id="ARBA00022741"/>
    </source>
</evidence>
<keyword evidence="13" id="KW-1185">Reference proteome</keyword>
<dbReference type="GO" id="GO:0005524">
    <property type="term" value="F:ATP binding"/>
    <property type="evidence" value="ECO:0007669"/>
    <property type="project" value="UniProtKB-KW"/>
</dbReference>
<dbReference type="InterPro" id="IPR003594">
    <property type="entry name" value="HATPase_dom"/>
</dbReference>
<evidence type="ECO:0000313" key="13">
    <source>
        <dbReference type="Proteomes" id="UP000265750"/>
    </source>
</evidence>
<feature type="transmembrane region" description="Helical" evidence="10">
    <location>
        <begin position="60"/>
        <end position="77"/>
    </location>
</feature>
<comment type="caution">
    <text evidence="12">The sequence shown here is derived from an EMBL/GenBank/DDBJ whole genome shotgun (WGS) entry which is preliminary data.</text>
</comment>
<keyword evidence="7" id="KW-0547">Nucleotide-binding</keyword>
<evidence type="ECO:0000256" key="8">
    <source>
        <dbReference type="ARBA" id="ARBA00022777"/>
    </source>
</evidence>
<dbReference type="InterPro" id="IPR003661">
    <property type="entry name" value="HisK_dim/P_dom"/>
</dbReference>
<evidence type="ECO:0000256" key="5">
    <source>
        <dbReference type="ARBA" id="ARBA00022553"/>
    </source>
</evidence>
<keyword evidence="10" id="KW-0812">Transmembrane</keyword>
<evidence type="ECO:0000256" key="4">
    <source>
        <dbReference type="ARBA" id="ARBA00022475"/>
    </source>
</evidence>
<dbReference type="EC" id="2.7.13.3" evidence="3"/>
<dbReference type="EMBL" id="QYRN01000003">
    <property type="protein sequence ID" value="RIY02177.1"/>
    <property type="molecule type" value="Genomic_DNA"/>
</dbReference>
<keyword evidence="4" id="KW-1003">Cell membrane</keyword>
<dbReference type="InterPro" id="IPR005467">
    <property type="entry name" value="His_kinase_dom"/>
</dbReference>
<dbReference type="Pfam" id="PF02518">
    <property type="entry name" value="HATPase_c"/>
    <property type="match status" value="1"/>
</dbReference>
<dbReference type="PROSITE" id="PS50109">
    <property type="entry name" value="HIS_KIN"/>
    <property type="match status" value="1"/>
</dbReference>
<dbReference type="GO" id="GO:0000155">
    <property type="term" value="F:phosphorelay sensor kinase activity"/>
    <property type="evidence" value="ECO:0007669"/>
    <property type="project" value="InterPro"/>
</dbReference>
<gene>
    <name evidence="12" type="ORF">D3218_06305</name>
</gene>